<keyword evidence="12" id="KW-1185">Reference proteome</keyword>
<evidence type="ECO:0000256" key="1">
    <source>
        <dbReference type="ARBA" id="ARBA00004328"/>
    </source>
</evidence>
<dbReference type="InterPro" id="IPR000574">
    <property type="entry name" value="Tymo_coat"/>
</dbReference>
<accession>Q9QCX2</accession>
<evidence type="ECO:0000313" key="11">
    <source>
        <dbReference type="EMBL" id="AAF09241.1"/>
    </source>
</evidence>
<dbReference type="Proteomes" id="UP000203566">
    <property type="component" value="Segment"/>
</dbReference>
<evidence type="ECO:0000256" key="2">
    <source>
        <dbReference type="ARBA" id="ARBA00018091"/>
    </source>
</evidence>
<evidence type="ECO:0000313" key="12">
    <source>
        <dbReference type="Proteomes" id="UP000203566"/>
    </source>
</evidence>
<dbReference type="SUPFAM" id="SSF88633">
    <property type="entry name" value="Positive stranded ssRNA viruses"/>
    <property type="match status" value="1"/>
</dbReference>
<comment type="subcellular location">
    <subcellularLocation>
        <location evidence="1">Virion</location>
    </subcellularLocation>
</comment>
<keyword evidence="4" id="KW-0946">Virion</keyword>
<dbReference type="InterPro" id="IPR029053">
    <property type="entry name" value="Viral_coat"/>
</dbReference>
<evidence type="ECO:0000256" key="7">
    <source>
        <dbReference type="ARBA" id="ARBA00032595"/>
    </source>
</evidence>
<dbReference type="EMBL" id="AF195000">
    <property type="protein sequence ID" value="AAF09241.1"/>
    <property type="molecule type" value="Genomic_RNA"/>
</dbReference>
<name>Q9QCX2_9VIRU</name>
<evidence type="ECO:0000256" key="5">
    <source>
        <dbReference type="ARBA" id="ARBA00023060"/>
    </source>
</evidence>
<evidence type="ECO:0000256" key="3">
    <source>
        <dbReference type="ARBA" id="ARBA00022561"/>
    </source>
</evidence>
<protein>
    <recommendedName>
        <fullName evidence="2">Capsid protein</fullName>
    </recommendedName>
    <alternativeName>
        <fullName evidence="6">Coat protein</fullName>
    </alternativeName>
    <alternativeName>
        <fullName evidence="7">Virion protein</fullName>
    </alternativeName>
</protein>
<dbReference type="Gene3D" id="2.60.120.20">
    <property type="match status" value="1"/>
</dbReference>
<dbReference type="OrthoDB" id="15633at10239"/>
<dbReference type="GO" id="GO:0005198">
    <property type="term" value="F:structural molecule activity"/>
    <property type="evidence" value="ECO:0007669"/>
    <property type="project" value="InterPro"/>
</dbReference>
<keyword evidence="3" id="KW-0167">Capsid protein</keyword>
<dbReference type="GeneID" id="912116"/>
<dbReference type="KEGG" id="vg:912116"/>
<feature type="domain" description="Tymovirus coat protein" evidence="10">
    <location>
        <begin position="12"/>
        <end position="186"/>
    </location>
</feature>
<feature type="region of interest" description="Disordered" evidence="9">
    <location>
        <begin position="1"/>
        <end position="23"/>
    </location>
</feature>
<evidence type="ECO:0000259" key="10">
    <source>
        <dbReference type="Pfam" id="PF00983"/>
    </source>
</evidence>
<organism evidence="11 12">
    <name type="scientific">Chayote mosaic virus</name>
    <dbReference type="NCBI Taxonomy" id="71030"/>
    <lineage>
        <taxon>Viruses</taxon>
        <taxon>Riboviria</taxon>
        <taxon>Orthornavirae</taxon>
        <taxon>Kitrinoviricota</taxon>
        <taxon>Alsuviricetes</taxon>
        <taxon>Tymovirales</taxon>
        <taxon>Tymoviridae</taxon>
        <taxon>Tymovirus</taxon>
        <taxon>Tymovirus chayotis</taxon>
    </lineage>
</organism>
<sequence>MSANVPVKVPQPSVPAPAKSLPTPSSELSSAIVLPFQILATTFGSVETAFQISLSSHPSLQKLMAPYRHVQLVECEAVFCPNSFAVSAPITINAVWTTANSPASPVDILQIYGGRPFTFGGSLQSTSESILPLPGNFTNAMLKDSVAYLDTPKLLAYSPVPSSPSKLPSVHLLIRGKLRLSSPLLLASPSS</sequence>
<reference evidence="11 12" key="1">
    <citation type="submission" date="2000-05" db="EMBL/GenBank/DDBJ databases">
        <title>Serological and molecular characterization of chayote mosaic virus, a new tymovirus infecting Cucurbitaceae.</title>
        <authorList>
            <person name="Bernal J.J."/>
            <person name="Jimenez I."/>
            <person name="Moreno M."/>
            <person name="Moreira L."/>
            <person name="Rivera C."/>
            <person name="Rodriguez-Cerezo E."/>
        </authorList>
    </citation>
    <scope>NUCLEOTIDE SEQUENCE [LARGE SCALE GENOMIC DNA]</scope>
    <source>
        <strain evidence="12">Chayote (Sechium edule)</strain>
    </source>
</reference>
<evidence type="ECO:0000256" key="6">
    <source>
        <dbReference type="ARBA" id="ARBA00031336"/>
    </source>
</evidence>
<dbReference type="RefSeq" id="NP_067738.1">
    <property type="nucleotide sequence ID" value="NC_002588.1"/>
</dbReference>
<dbReference type="Pfam" id="PF00983">
    <property type="entry name" value="Tymo_coat"/>
    <property type="match status" value="1"/>
</dbReference>
<dbReference type="GO" id="GO:0039617">
    <property type="term" value="C:T=3 icosahedral viral capsid"/>
    <property type="evidence" value="ECO:0007669"/>
    <property type="project" value="UniProtKB-KW"/>
</dbReference>
<evidence type="ECO:0000256" key="9">
    <source>
        <dbReference type="SAM" id="MobiDB-lite"/>
    </source>
</evidence>
<keyword evidence="5" id="KW-1142">T=3 icosahedral capsid protein</keyword>
<comment type="similarity">
    <text evidence="8">Belongs to the tymoviruses capsid protein family.</text>
</comment>
<evidence type="ECO:0000256" key="4">
    <source>
        <dbReference type="ARBA" id="ARBA00022844"/>
    </source>
</evidence>
<proteinExistence type="inferred from homology"/>
<evidence type="ECO:0000256" key="8">
    <source>
        <dbReference type="ARBA" id="ARBA00046323"/>
    </source>
</evidence>